<keyword evidence="2" id="KW-1185">Reference proteome</keyword>
<dbReference type="EMBL" id="LT859958">
    <property type="protein sequence ID" value="SMX53190.1"/>
    <property type="molecule type" value="Genomic_DNA"/>
</dbReference>
<reference evidence="2" key="1">
    <citation type="submission" date="2017-05" db="EMBL/GenBank/DDBJ databases">
        <authorList>
            <person name="Kirkegaard R."/>
            <person name="Mcilroy J S."/>
        </authorList>
    </citation>
    <scope>NUCLEOTIDE SEQUENCE [LARGE SCALE GENOMIC DNA]</scope>
</reference>
<proteinExistence type="predicted"/>
<dbReference type="RefSeq" id="WP_087861146.1">
    <property type="nucleotide sequence ID" value="NZ_LT859958.1"/>
</dbReference>
<dbReference type="Proteomes" id="UP000195514">
    <property type="component" value="Chromosome I"/>
</dbReference>
<organism evidence="1 2">
    <name type="scientific">Candidatus Brevifilum fermentans</name>
    <dbReference type="NCBI Taxonomy" id="1986204"/>
    <lineage>
        <taxon>Bacteria</taxon>
        <taxon>Bacillati</taxon>
        <taxon>Chloroflexota</taxon>
        <taxon>Anaerolineae</taxon>
        <taxon>Anaerolineales</taxon>
        <taxon>Anaerolineaceae</taxon>
        <taxon>Candidatus Brevifilum</taxon>
    </lineage>
</organism>
<accession>A0A1Y6K580</accession>
<dbReference type="KEGG" id="abat:CFX1CAM_0124"/>
<sequence length="91" mass="10102">MKTCKLDADFKQVLVDHLSTPIGIISQSSPREGEEGNLQLLIVGRMTQNGSRVHATRVPGYFSHPFCDDPEQDYENRPSVIGEMDICVGLL</sequence>
<evidence type="ECO:0000313" key="1">
    <source>
        <dbReference type="EMBL" id="SMX53190.1"/>
    </source>
</evidence>
<dbReference type="AlphaFoldDB" id="A0A1Y6K580"/>
<protein>
    <submittedName>
        <fullName evidence="1">Uncharacterized protein</fullName>
    </submittedName>
</protein>
<evidence type="ECO:0000313" key="2">
    <source>
        <dbReference type="Proteomes" id="UP000195514"/>
    </source>
</evidence>
<gene>
    <name evidence="1" type="ORF">CFX1CAM_0124</name>
</gene>
<name>A0A1Y6K580_9CHLR</name>